<dbReference type="InterPro" id="IPR019476">
    <property type="entry name" value="T4SS_TraD_DNA-bd"/>
</dbReference>
<dbReference type="PANTHER" id="PTHR30121:SF6">
    <property type="entry name" value="SLR6007 PROTEIN"/>
    <property type="match status" value="1"/>
</dbReference>
<dbReference type="Pfam" id="PF10412">
    <property type="entry name" value="TrwB_AAD_bind"/>
    <property type="match status" value="1"/>
</dbReference>
<evidence type="ECO:0000256" key="1">
    <source>
        <dbReference type="SAM" id="MobiDB-lite"/>
    </source>
</evidence>
<dbReference type="InterPro" id="IPR058441">
    <property type="entry name" value="DUF8128"/>
</dbReference>
<accession>A0A871BLY2</accession>
<dbReference type="Gene3D" id="3.40.50.300">
    <property type="entry name" value="P-loop containing nucleotide triphosphate hydrolases"/>
    <property type="match status" value="2"/>
</dbReference>
<evidence type="ECO:0000313" key="5">
    <source>
        <dbReference type="Proteomes" id="UP000663064"/>
    </source>
</evidence>
<dbReference type="EMBL" id="CP063208">
    <property type="protein sequence ID" value="QOS14131.1"/>
    <property type="molecule type" value="Genomic_DNA"/>
</dbReference>
<evidence type="ECO:0000313" key="4">
    <source>
        <dbReference type="EMBL" id="QOS14131.1"/>
    </source>
</evidence>
<organism evidence="4 5">
    <name type="scientific">Haloferax gibbonsii</name>
    <dbReference type="NCBI Taxonomy" id="35746"/>
    <lineage>
        <taxon>Archaea</taxon>
        <taxon>Methanobacteriati</taxon>
        <taxon>Methanobacteriota</taxon>
        <taxon>Stenosarchaea group</taxon>
        <taxon>Halobacteria</taxon>
        <taxon>Halobacteriales</taxon>
        <taxon>Haloferacaceae</taxon>
        <taxon>Haloferax</taxon>
    </lineage>
</organism>
<reference evidence="4" key="1">
    <citation type="journal article" date="2021" name="Front. Microbiol.">
        <title>Cellular and Genomic Properties of Haloferax gibbonsii LR2-5, the Host of Euryarchaeal Virus HFTV1.</title>
        <authorList>
            <person name="Tittes C."/>
            <person name="Schwarzer S."/>
            <person name="Pfeiffer F."/>
            <person name="Dyall-Smith M."/>
            <person name="Rodriguez-Franco M."/>
            <person name="Oksanen H.M."/>
            <person name="Quax T.E.F."/>
        </authorList>
    </citation>
    <scope>NUCLEOTIDE SEQUENCE</scope>
    <source>
        <strain evidence="4">LR2-5</strain>
    </source>
</reference>
<sequence>MGLFDSLRGTEQREEAGYDAAQIDADLATALTSPGERDAISVRPNKDNGGIEAMTDVLESLHSVETDSPRLSRSVQNVSPAHSFEMRYTREQGGGDRVVTMQYVAGDDRTDGTLKRQLQTQYPDSQLDRVSSEVIPECGVDGRYIAGATLQLRRYTLYPIKNLDLPGFSTDPTGAILEEMVGTQDESETDADVVVQVMFKPARRTWTEGVDGGHGLVDDDDEAVNGTPGIKTLAMNLRQPTYKKERRLFTRETVEYPPSKVDKSVASLLEEQQGEKGWRLCLRVFAISDDPSVAISRASTTAGMFRNFYESNSEQTFVPDPLDEGEVRETALRAADREWVNHGIVKAQREVAGLLNIPESQYVTTNKMRWSMSRPGEGVPPGTPRFDFAEHNVAGASHEEKQVAMLDESGRGDPFWYGFGSRHGVEVGIEPDVLNVHQFVGGGTGKGKTTYLTNLSSQIMERGHGAMIFDPKGKDADEFIREWPEDRDREDFVFVDLTDEYENKVRFNFLEVPGDVEPGTRKFASTVEALCDDLTAMISQAGGDDNYWGALMDRVARTLIRGMAKSGRTCTLLDLACVCTNPDNRDKFAEWMSEERMHFIEDAAERIREKEDSDLEPLAGRLDQWVQNDAIRDLIAARESTVSISEVVRDGKVVVVRNAPSSGETEKRLFATALIRRAWVAARENRDSPPFYVVLDEFDSIVSEQSDIHSILSEARAFDFCLTLSCQNPSNQLPEQVQKAVENQCETFISFNPGGKDDARLIAAQHSPEVSWEDLTNLSKYKFFMRTHDDTDTLTHSYKVDAFPPVGEVRREVNGVAGMTDAELDTLKRESVERYGEPMESAEQQKRQSHFYDLGGVGPDGHDGGNLELTDERATKLLAALFRLRVSQDLDDGEPIQMVDAKEAVRERVDVDGQHVDTLIQRANSRDLVDVSNDATTIDLAPAGREQLFSSGQSGNAGSIAHQAAMEPIAHDLAEMGYHVRVPEQTGDEMPDLYAECPIDTGGETFEEAMANRDRLKEQYPDVFALSKERDVAVEFEKATRSAPAQIGHNLRKAVESGDHCLFIVNQSDDDGERFADAARQLSEKLADPMLTYTERRTPNDVDARYHHRDDKCPAVHQEDAEAPSKFVAIPGDVTYQWVLGGDLVVLRDSGGTEYARFADVDEWTSRSATDWPARYRVGDDGHVTVSGDSLDEYESVGALREDYTLVSAPYIPEMEFAGAVDEPGALPTRDEWTIAVLPNDNIGLQRYDRGDDTCYPLAEGIEDRESGSRDEDPHTESREDAGPDAVQPDDGDASDDLWSDSLF</sequence>
<dbReference type="Proteomes" id="UP000663064">
    <property type="component" value="Plasmid pHGLR3"/>
</dbReference>
<feature type="domain" description="DUF8128" evidence="3">
    <location>
        <begin position="14"/>
        <end position="370"/>
    </location>
</feature>
<dbReference type="InterPro" id="IPR051162">
    <property type="entry name" value="T4SS_component"/>
</dbReference>
<gene>
    <name evidence="4" type="ORF">HfgLR_25280</name>
</gene>
<evidence type="ECO:0008006" key="6">
    <source>
        <dbReference type="Google" id="ProtNLM"/>
    </source>
</evidence>
<dbReference type="PANTHER" id="PTHR30121">
    <property type="entry name" value="UNCHARACTERIZED PROTEIN YJGR-RELATED"/>
    <property type="match status" value="1"/>
</dbReference>
<feature type="region of interest" description="Disordered" evidence="1">
    <location>
        <begin position="1255"/>
        <end position="1304"/>
    </location>
</feature>
<feature type="compositionally biased region" description="Acidic residues" evidence="1">
    <location>
        <begin position="1288"/>
        <end position="1304"/>
    </location>
</feature>
<dbReference type="SUPFAM" id="SSF52540">
    <property type="entry name" value="P-loop containing nucleoside triphosphate hydrolases"/>
    <property type="match status" value="1"/>
</dbReference>
<feature type="domain" description="Type IV secretion system coupling protein TraD DNA-binding" evidence="2">
    <location>
        <begin position="427"/>
        <end position="730"/>
    </location>
</feature>
<name>A0A871BLY2_HALGI</name>
<geneLocation type="plasmid" evidence="4 5">
    <name>pHGLR3</name>
</geneLocation>
<proteinExistence type="predicted"/>
<evidence type="ECO:0000259" key="2">
    <source>
        <dbReference type="Pfam" id="PF10412"/>
    </source>
</evidence>
<dbReference type="InterPro" id="IPR027417">
    <property type="entry name" value="P-loop_NTPase"/>
</dbReference>
<evidence type="ECO:0000259" key="3">
    <source>
        <dbReference type="Pfam" id="PF26449"/>
    </source>
</evidence>
<feature type="compositionally biased region" description="Basic and acidic residues" evidence="1">
    <location>
        <begin position="1262"/>
        <end position="1282"/>
    </location>
</feature>
<dbReference type="GeneID" id="59461651"/>
<dbReference type="Pfam" id="PF26449">
    <property type="entry name" value="DUF8128"/>
    <property type="match status" value="1"/>
</dbReference>
<protein>
    <recommendedName>
        <fullName evidence="6">Type IV secretion system coupling protein TraD DNA-binding domain-containing protein</fullName>
    </recommendedName>
</protein>
<dbReference type="RefSeq" id="WP_193494222.1">
    <property type="nucleotide sequence ID" value="NZ_CP063208.1"/>
</dbReference>
<keyword evidence="4" id="KW-0614">Plasmid</keyword>